<dbReference type="Proteomes" id="UP001478862">
    <property type="component" value="Unassembled WGS sequence"/>
</dbReference>
<reference evidence="2 3" key="1">
    <citation type="submission" date="2024-06" db="EMBL/GenBank/DDBJ databases">
        <title>Lysinibacillus zambalefons sp. nov., a Novel Firmicute Isolated from the Poon Bato Zambales Hyperalkaline Spring.</title>
        <authorList>
            <person name="Aja J.A."/>
            <person name="Lazaro J.E.H."/>
            <person name="Llorin L.D."/>
            <person name="Lim K.R."/>
            <person name="Teodosio J."/>
            <person name="Dalisay D.S."/>
        </authorList>
    </citation>
    <scope>NUCLEOTIDE SEQUENCE [LARGE SCALE GENOMIC DNA]</scope>
    <source>
        <strain evidence="2 3">M3</strain>
    </source>
</reference>
<evidence type="ECO:0000313" key="3">
    <source>
        <dbReference type="Proteomes" id="UP001478862"/>
    </source>
</evidence>
<protein>
    <submittedName>
        <fullName evidence="2">NUDIX domain-containing protein</fullName>
    </submittedName>
</protein>
<dbReference type="InterPro" id="IPR000086">
    <property type="entry name" value="NUDIX_hydrolase_dom"/>
</dbReference>
<comment type="caution">
    <text evidence="2">The sequence shown here is derived from an EMBL/GenBank/DDBJ whole genome shotgun (WGS) entry which is preliminary data.</text>
</comment>
<gene>
    <name evidence="2" type="ORF">ABNX05_10740</name>
</gene>
<feature type="domain" description="Nudix hydrolase" evidence="1">
    <location>
        <begin position="2"/>
        <end position="43"/>
    </location>
</feature>
<evidence type="ECO:0000259" key="1">
    <source>
        <dbReference type="Pfam" id="PF00293"/>
    </source>
</evidence>
<accession>A0ABV1MRE6</accession>
<sequence length="53" mass="6176">MEIGNSFEEAAQKELYEETGLIVQELKLVRLASRKELYYKFPYGDEIYNATAI</sequence>
<dbReference type="SUPFAM" id="SSF55811">
    <property type="entry name" value="Nudix"/>
    <property type="match status" value="1"/>
</dbReference>
<dbReference type="EMBL" id="JBEGDG010000007">
    <property type="protein sequence ID" value="MEQ6355093.1"/>
    <property type="molecule type" value="Genomic_DNA"/>
</dbReference>
<name>A0ABV1MRE6_9BACI</name>
<keyword evidence="3" id="KW-1185">Reference proteome</keyword>
<proteinExistence type="predicted"/>
<organism evidence="2 3">
    <name type="scientific">Lysinibacillus zambalensis</name>
    <dbReference type="NCBI Taxonomy" id="3160866"/>
    <lineage>
        <taxon>Bacteria</taxon>
        <taxon>Bacillati</taxon>
        <taxon>Bacillota</taxon>
        <taxon>Bacilli</taxon>
        <taxon>Bacillales</taxon>
        <taxon>Bacillaceae</taxon>
        <taxon>Lysinibacillus</taxon>
    </lineage>
</organism>
<dbReference type="InterPro" id="IPR015797">
    <property type="entry name" value="NUDIX_hydrolase-like_dom_sf"/>
</dbReference>
<evidence type="ECO:0000313" key="2">
    <source>
        <dbReference type="EMBL" id="MEQ6355093.1"/>
    </source>
</evidence>
<dbReference type="Pfam" id="PF00293">
    <property type="entry name" value="NUDIX"/>
    <property type="match status" value="1"/>
</dbReference>
<dbReference type="Gene3D" id="3.90.79.10">
    <property type="entry name" value="Nucleoside Triphosphate Pyrophosphohydrolase"/>
    <property type="match status" value="1"/>
</dbReference>
<dbReference type="RefSeq" id="WP_349659724.1">
    <property type="nucleotide sequence ID" value="NZ_JBEGDG010000007.1"/>
</dbReference>